<organism evidence="3 4">
    <name type="scientific">Aegilops tauschii subsp. strangulata</name>
    <name type="common">Goatgrass</name>
    <dbReference type="NCBI Taxonomy" id="200361"/>
    <lineage>
        <taxon>Eukaryota</taxon>
        <taxon>Viridiplantae</taxon>
        <taxon>Streptophyta</taxon>
        <taxon>Embryophyta</taxon>
        <taxon>Tracheophyta</taxon>
        <taxon>Spermatophyta</taxon>
        <taxon>Magnoliopsida</taxon>
        <taxon>Liliopsida</taxon>
        <taxon>Poales</taxon>
        <taxon>Poaceae</taxon>
        <taxon>BOP clade</taxon>
        <taxon>Pooideae</taxon>
        <taxon>Triticodae</taxon>
        <taxon>Triticeae</taxon>
        <taxon>Triticinae</taxon>
        <taxon>Aegilops</taxon>
    </lineage>
</organism>
<dbReference type="SUPFAM" id="SSF55961">
    <property type="entry name" value="Bet v1-like"/>
    <property type="match status" value="1"/>
</dbReference>
<dbReference type="Pfam" id="PF03364">
    <property type="entry name" value="Polyketide_cyc"/>
    <property type="match status" value="1"/>
</dbReference>
<dbReference type="Gramene" id="AET5Gv21156800.17">
    <property type="protein sequence ID" value="AET5Gv21156800.17"/>
    <property type="gene ID" value="AET5Gv21156800"/>
</dbReference>
<reference evidence="3" key="5">
    <citation type="journal article" date="2021" name="G3 (Bethesda)">
        <title>Aegilops tauschii genome assembly Aet v5.0 features greater sequence contiguity and improved annotation.</title>
        <authorList>
            <person name="Wang L."/>
            <person name="Zhu T."/>
            <person name="Rodriguez J.C."/>
            <person name="Deal K.R."/>
            <person name="Dubcovsky J."/>
            <person name="McGuire P.E."/>
            <person name="Lux T."/>
            <person name="Spannagl M."/>
            <person name="Mayer K.F.X."/>
            <person name="Baldrich P."/>
            <person name="Meyers B.C."/>
            <person name="Huo N."/>
            <person name="Gu Y.Q."/>
            <person name="Zhou H."/>
            <person name="Devos K.M."/>
            <person name="Bennetzen J.L."/>
            <person name="Unver T."/>
            <person name="Budak H."/>
            <person name="Gulick P.J."/>
            <person name="Galiba G."/>
            <person name="Kalapos B."/>
            <person name="Nelson D.R."/>
            <person name="Li P."/>
            <person name="You F.M."/>
            <person name="Luo M.C."/>
            <person name="Dvorak J."/>
        </authorList>
    </citation>
    <scope>NUCLEOTIDE SEQUENCE [LARGE SCALE GENOMIC DNA]</scope>
    <source>
        <strain evidence="3">cv. AL8/78</strain>
    </source>
</reference>
<accession>A0A453MEK0</accession>
<keyword evidence="4" id="KW-1185">Reference proteome</keyword>
<evidence type="ECO:0000256" key="1">
    <source>
        <dbReference type="ARBA" id="ARBA00004123"/>
    </source>
</evidence>
<sequence length="76" mass="9157">LYMVLHARVVMDLREKHEREISFEQVEGDFYSFKGKWRLGQLGDQHTLLKYMVETKMHKDTFLSESILEEVFTTLF</sequence>
<dbReference type="Gene3D" id="3.30.530.20">
    <property type="match status" value="1"/>
</dbReference>
<name>A0A453MEK0_AEGTS</name>
<dbReference type="InterPro" id="IPR005031">
    <property type="entry name" value="COQ10_START"/>
</dbReference>
<reference evidence="3" key="3">
    <citation type="journal article" date="2017" name="Nature">
        <title>Genome sequence of the progenitor of the wheat D genome Aegilops tauschii.</title>
        <authorList>
            <person name="Luo M.C."/>
            <person name="Gu Y.Q."/>
            <person name="Puiu D."/>
            <person name="Wang H."/>
            <person name="Twardziok S.O."/>
            <person name="Deal K.R."/>
            <person name="Huo N."/>
            <person name="Zhu T."/>
            <person name="Wang L."/>
            <person name="Wang Y."/>
            <person name="McGuire P.E."/>
            <person name="Liu S."/>
            <person name="Long H."/>
            <person name="Ramasamy R.K."/>
            <person name="Rodriguez J.C."/>
            <person name="Van S.L."/>
            <person name="Yuan L."/>
            <person name="Wang Z."/>
            <person name="Xia Z."/>
            <person name="Xiao L."/>
            <person name="Anderson O.D."/>
            <person name="Ouyang S."/>
            <person name="Liang Y."/>
            <person name="Zimin A.V."/>
            <person name="Pertea G."/>
            <person name="Qi P."/>
            <person name="Bennetzen J.L."/>
            <person name="Dai X."/>
            <person name="Dawson M.W."/>
            <person name="Muller H.G."/>
            <person name="Kugler K."/>
            <person name="Rivarola-Duarte L."/>
            <person name="Spannagl M."/>
            <person name="Mayer K.F.X."/>
            <person name="Lu F.H."/>
            <person name="Bevan M.W."/>
            <person name="Leroy P."/>
            <person name="Li P."/>
            <person name="You F.M."/>
            <person name="Sun Q."/>
            <person name="Liu Z."/>
            <person name="Lyons E."/>
            <person name="Wicker T."/>
            <person name="Salzberg S.L."/>
            <person name="Devos K.M."/>
            <person name="Dvorak J."/>
        </authorList>
    </citation>
    <scope>NUCLEOTIDE SEQUENCE [LARGE SCALE GENOMIC DNA]</scope>
    <source>
        <strain evidence="3">cv. AL8/78</strain>
    </source>
</reference>
<dbReference type="AlphaFoldDB" id="A0A453MEK0"/>
<reference evidence="4" key="1">
    <citation type="journal article" date="2014" name="Science">
        <title>Ancient hybridizations among the ancestral genomes of bread wheat.</title>
        <authorList>
            <consortium name="International Wheat Genome Sequencing Consortium,"/>
            <person name="Marcussen T."/>
            <person name="Sandve S.R."/>
            <person name="Heier L."/>
            <person name="Spannagl M."/>
            <person name="Pfeifer M."/>
            <person name="Jakobsen K.S."/>
            <person name="Wulff B.B."/>
            <person name="Steuernagel B."/>
            <person name="Mayer K.F."/>
            <person name="Olsen O.A."/>
        </authorList>
    </citation>
    <scope>NUCLEOTIDE SEQUENCE [LARGE SCALE GENOMIC DNA]</scope>
    <source>
        <strain evidence="4">cv. AL8/78</strain>
    </source>
</reference>
<dbReference type="GO" id="GO:0005634">
    <property type="term" value="C:nucleus"/>
    <property type="evidence" value="ECO:0007669"/>
    <property type="project" value="UniProtKB-SubCell"/>
</dbReference>
<dbReference type="Proteomes" id="UP000015105">
    <property type="component" value="Chromosome 5D"/>
</dbReference>
<comment type="subcellular location">
    <subcellularLocation>
        <location evidence="1">Nucleus</location>
    </subcellularLocation>
</comment>
<evidence type="ECO:0000259" key="2">
    <source>
        <dbReference type="Pfam" id="PF03364"/>
    </source>
</evidence>
<proteinExistence type="predicted"/>
<evidence type="ECO:0000313" key="3">
    <source>
        <dbReference type="EnsemblPlants" id="AET5Gv21156800.17"/>
    </source>
</evidence>
<protein>
    <recommendedName>
        <fullName evidence="2">Coenzyme Q-binding protein COQ10 START domain-containing protein</fullName>
    </recommendedName>
</protein>
<dbReference type="EnsemblPlants" id="AET5Gv21156800.17">
    <property type="protein sequence ID" value="AET5Gv21156800.17"/>
    <property type="gene ID" value="AET5Gv21156800"/>
</dbReference>
<dbReference type="PANTHER" id="PTHR34060">
    <property type="entry name" value="POLYKETIDE CYCLASE / DEHYDRASE AND LIPID TRANSPORT PROTEIN"/>
    <property type="match status" value="1"/>
</dbReference>
<evidence type="ECO:0000313" key="4">
    <source>
        <dbReference type="Proteomes" id="UP000015105"/>
    </source>
</evidence>
<dbReference type="InterPro" id="IPR023393">
    <property type="entry name" value="START-like_dom_sf"/>
</dbReference>
<dbReference type="PANTHER" id="PTHR34060:SF2">
    <property type="entry name" value="OS03G0837900 PROTEIN"/>
    <property type="match status" value="1"/>
</dbReference>
<reference evidence="4" key="2">
    <citation type="journal article" date="2017" name="Nat. Plants">
        <title>The Aegilops tauschii genome reveals multiple impacts of transposons.</title>
        <authorList>
            <person name="Zhao G."/>
            <person name="Zou C."/>
            <person name="Li K."/>
            <person name="Wang K."/>
            <person name="Li T."/>
            <person name="Gao L."/>
            <person name="Zhang X."/>
            <person name="Wang H."/>
            <person name="Yang Z."/>
            <person name="Liu X."/>
            <person name="Jiang W."/>
            <person name="Mao L."/>
            <person name="Kong X."/>
            <person name="Jiao Y."/>
            <person name="Jia J."/>
        </authorList>
    </citation>
    <scope>NUCLEOTIDE SEQUENCE [LARGE SCALE GENOMIC DNA]</scope>
    <source>
        <strain evidence="4">cv. AL8/78</strain>
    </source>
</reference>
<dbReference type="GO" id="GO:0042548">
    <property type="term" value="P:regulation of photosynthesis, light reaction"/>
    <property type="evidence" value="ECO:0007669"/>
    <property type="project" value="TreeGrafter"/>
</dbReference>
<feature type="domain" description="Coenzyme Q-binding protein COQ10 START" evidence="2">
    <location>
        <begin position="7"/>
        <end position="74"/>
    </location>
</feature>
<reference evidence="3" key="4">
    <citation type="submission" date="2019-03" db="UniProtKB">
        <authorList>
            <consortium name="EnsemblPlants"/>
        </authorList>
    </citation>
    <scope>IDENTIFICATION</scope>
</reference>